<dbReference type="GO" id="GO:0016301">
    <property type="term" value="F:kinase activity"/>
    <property type="evidence" value="ECO:0007669"/>
    <property type="project" value="UniProtKB-KW"/>
</dbReference>
<evidence type="ECO:0000313" key="5">
    <source>
        <dbReference type="Proteomes" id="UP001369086"/>
    </source>
</evidence>
<dbReference type="PANTHER" id="PTHR10695:SF46">
    <property type="entry name" value="BIFUNCTIONAL COENZYME A SYNTHASE-RELATED"/>
    <property type="match status" value="1"/>
</dbReference>
<keyword evidence="3" id="KW-0472">Membrane</keyword>
<accession>A0ABR0YKW6</accession>
<evidence type="ECO:0000256" key="2">
    <source>
        <dbReference type="ARBA" id="ARBA00022840"/>
    </source>
</evidence>
<proteinExistence type="inferred from homology"/>
<dbReference type="PANTHER" id="PTHR10695">
    <property type="entry name" value="DEPHOSPHO-COA KINASE-RELATED"/>
    <property type="match status" value="1"/>
</dbReference>
<name>A0ABR0YKW6_HUSHU</name>
<reference evidence="4 5" key="1">
    <citation type="submission" date="2021-05" db="EMBL/GenBank/DDBJ databases">
        <authorList>
            <person name="Zahm M."/>
            <person name="Klopp C."/>
            <person name="Cabau C."/>
            <person name="Kuhl H."/>
            <person name="Suciu R."/>
            <person name="Ciorpac M."/>
            <person name="Holostenco D."/>
            <person name="Gessner J."/>
            <person name="Wuertz S."/>
            <person name="Hohne C."/>
            <person name="Stock M."/>
            <person name="Gislard M."/>
            <person name="Lluch J."/>
            <person name="Milhes M."/>
            <person name="Lampietro C."/>
            <person name="Lopez Roques C."/>
            <person name="Donnadieu C."/>
            <person name="Du K."/>
            <person name="Schartl M."/>
            <person name="Guiguen Y."/>
        </authorList>
    </citation>
    <scope>NUCLEOTIDE SEQUENCE [LARGE SCALE GENOMIC DNA]</scope>
    <source>
        <strain evidence="4">Hh-F2</strain>
        <tissue evidence="4">Blood</tissue>
    </source>
</reference>
<dbReference type="HAMAP" id="MF_00376">
    <property type="entry name" value="Dephospho_CoA_kinase"/>
    <property type="match status" value="1"/>
</dbReference>
<dbReference type="NCBIfam" id="TIGR00152">
    <property type="entry name" value="dephospho-CoA kinase"/>
    <property type="match status" value="1"/>
</dbReference>
<keyword evidence="3" id="KW-1133">Transmembrane helix</keyword>
<keyword evidence="3" id="KW-0812">Transmembrane</keyword>
<dbReference type="Proteomes" id="UP001369086">
    <property type="component" value="Unassembled WGS sequence"/>
</dbReference>
<keyword evidence="1" id="KW-0547">Nucleotide-binding</keyword>
<evidence type="ECO:0000256" key="1">
    <source>
        <dbReference type="ARBA" id="ARBA00022741"/>
    </source>
</evidence>
<feature type="transmembrane region" description="Helical" evidence="3">
    <location>
        <begin position="203"/>
        <end position="225"/>
    </location>
</feature>
<dbReference type="EMBL" id="JAHFZB010000028">
    <property type="protein sequence ID" value="KAK6473044.1"/>
    <property type="molecule type" value="Genomic_DNA"/>
</dbReference>
<keyword evidence="5" id="KW-1185">Reference proteome</keyword>
<dbReference type="Pfam" id="PF01121">
    <property type="entry name" value="CoaE"/>
    <property type="match status" value="1"/>
</dbReference>
<keyword evidence="4" id="KW-0418">Kinase</keyword>
<protein>
    <submittedName>
        <fullName evidence="4">Dephospho-CoA kinase domain-containing protein</fullName>
    </submittedName>
</protein>
<keyword evidence="2" id="KW-0067">ATP-binding</keyword>
<dbReference type="Gene3D" id="3.40.50.300">
    <property type="entry name" value="P-loop containing nucleotide triphosphate hydrolases"/>
    <property type="match status" value="1"/>
</dbReference>
<dbReference type="CDD" id="cd02022">
    <property type="entry name" value="DPCK"/>
    <property type="match status" value="1"/>
</dbReference>
<dbReference type="InterPro" id="IPR027417">
    <property type="entry name" value="P-loop_NTPase"/>
</dbReference>
<dbReference type="PROSITE" id="PS51219">
    <property type="entry name" value="DPCK"/>
    <property type="match status" value="1"/>
</dbReference>
<evidence type="ECO:0000313" key="4">
    <source>
        <dbReference type="EMBL" id="KAK6473044.1"/>
    </source>
</evidence>
<sequence length="235" mass="26440">MYLVGLTGGIASGKSTVSAMLRELGCPVIDADLIARQVVQPHCPAYRLIVKHFGRDVLLESGEIDREKLGALIFTNPEKNRLLSTITHPEIQRAMIKQVLQHFVLGHRYVILDVPLLFETRRLTRFLKHTVVVYCDPDTQLSRLMERDSRSQDQAALRIAAQMPLEEKVALANHVIDNSGSQEDTYRQVLKLHSRLEDSLDFLLVRALVIATATGIGGLIFLLHWGNSFGLHDDR</sequence>
<comment type="caution">
    <text evidence="4">The sequence shown here is derived from an EMBL/GenBank/DDBJ whole genome shotgun (WGS) entry which is preliminary data.</text>
</comment>
<keyword evidence="4" id="KW-0808">Transferase</keyword>
<dbReference type="SUPFAM" id="SSF52540">
    <property type="entry name" value="P-loop containing nucleoside triphosphate hydrolases"/>
    <property type="match status" value="1"/>
</dbReference>
<gene>
    <name evidence="4" type="ORF">HHUSO_G27705</name>
</gene>
<organism evidence="4 5">
    <name type="scientific">Huso huso</name>
    <name type="common">Beluga</name>
    <name type="synonym">Acipenser huso</name>
    <dbReference type="NCBI Taxonomy" id="61971"/>
    <lineage>
        <taxon>Eukaryota</taxon>
        <taxon>Metazoa</taxon>
        <taxon>Chordata</taxon>
        <taxon>Craniata</taxon>
        <taxon>Vertebrata</taxon>
        <taxon>Euteleostomi</taxon>
        <taxon>Actinopterygii</taxon>
        <taxon>Chondrostei</taxon>
        <taxon>Acipenseriformes</taxon>
        <taxon>Acipenseridae</taxon>
        <taxon>Huso</taxon>
    </lineage>
</organism>
<dbReference type="InterPro" id="IPR001977">
    <property type="entry name" value="Depp_CoAkinase"/>
</dbReference>
<evidence type="ECO:0000256" key="3">
    <source>
        <dbReference type="SAM" id="Phobius"/>
    </source>
</evidence>